<comment type="subcellular location">
    <subcellularLocation>
        <location evidence="1">Membrane</location>
        <topology evidence="1">Multi-pass membrane protein</topology>
    </subcellularLocation>
</comment>
<evidence type="ECO:0000256" key="5">
    <source>
        <dbReference type="ARBA" id="ARBA00023136"/>
    </source>
</evidence>
<dbReference type="Pfam" id="PF01554">
    <property type="entry name" value="MatE"/>
    <property type="match status" value="2"/>
</dbReference>
<gene>
    <name evidence="8" type="primary">LOC120266675</name>
</gene>
<reference evidence="8" key="1">
    <citation type="submission" date="2025-08" db="UniProtKB">
        <authorList>
            <consortium name="RefSeq"/>
        </authorList>
    </citation>
    <scope>IDENTIFICATION</scope>
</reference>
<feature type="transmembrane region" description="Helical" evidence="6">
    <location>
        <begin position="366"/>
        <end position="388"/>
    </location>
</feature>
<feature type="transmembrane region" description="Helical" evidence="6">
    <location>
        <begin position="107"/>
        <end position="125"/>
    </location>
</feature>
<evidence type="ECO:0000256" key="3">
    <source>
        <dbReference type="ARBA" id="ARBA00022692"/>
    </source>
</evidence>
<dbReference type="GeneID" id="120266675"/>
<dbReference type="NCBIfam" id="TIGR00797">
    <property type="entry name" value="matE"/>
    <property type="match status" value="1"/>
</dbReference>
<accession>A0AB40BUJ3</accession>
<feature type="transmembrane region" description="Helical" evidence="6">
    <location>
        <begin position="323"/>
        <end position="346"/>
    </location>
</feature>
<organism evidence="7 8">
    <name type="scientific">Dioscorea cayennensis subsp. rotundata</name>
    <name type="common">White Guinea yam</name>
    <name type="synonym">Dioscorea rotundata</name>
    <dbReference type="NCBI Taxonomy" id="55577"/>
    <lineage>
        <taxon>Eukaryota</taxon>
        <taxon>Viridiplantae</taxon>
        <taxon>Streptophyta</taxon>
        <taxon>Embryophyta</taxon>
        <taxon>Tracheophyta</taxon>
        <taxon>Spermatophyta</taxon>
        <taxon>Magnoliopsida</taxon>
        <taxon>Liliopsida</taxon>
        <taxon>Dioscoreales</taxon>
        <taxon>Dioscoreaceae</taxon>
        <taxon>Dioscorea</taxon>
    </lineage>
</organism>
<feature type="transmembrane region" description="Helical" evidence="6">
    <location>
        <begin position="199"/>
        <end position="224"/>
    </location>
</feature>
<keyword evidence="5 6" id="KW-0472">Membrane</keyword>
<dbReference type="AlphaFoldDB" id="A0AB40BUJ3"/>
<dbReference type="GO" id="GO:0016020">
    <property type="term" value="C:membrane"/>
    <property type="evidence" value="ECO:0007669"/>
    <property type="project" value="UniProtKB-SubCell"/>
</dbReference>
<dbReference type="PANTHER" id="PTHR11206">
    <property type="entry name" value="MULTIDRUG RESISTANCE PROTEIN"/>
    <property type="match status" value="1"/>
</dbReference>
<proteinExistence type="inferred from homology"/>
<evidence type="ECO:0000256" key="2">
    <source>
        <dbReference type="ARBA" id="ARBA00010199"/>
    </source>
</evidence>
<name>A0AB40BUJ3_DIOCR</name>
<feature type="transmembrane region" description="Helical" evidence="6">
    <location>
        <begin position="66"/>
        <end position="86"/>
    </location>
</feature>
<sequence length="486" mass="52751">MADHALAGEEHTLVKGFIITEVKKQLWLAGPLIVSGVLEKLIQVISLSFVGHLGVLPLSAASMATSFAAVIGLSLLLGMGTALDTLCGQAYGAKQYHLLGIYLQRTMLLNAIVSIPLSFIVAFAGKILHATGQDKEISMAAELYARCMIPVLFSYGILQCYYRFLQAQNIVIPMILSSGFTILVHIFACWILMVKIKIGYVGAAIANSISYSTSLVLIATYVWLSPRFKNTWLGFSREALHDFSSLIKLAVPSGLMLCLEIWAFEAIVILSGLLPNPKLETSLLSICLVTSLLGYMIPYGIGASVSTRISNELGAGNSRRARLAVYIAGIMSIIQGSILASTLILVRNIWGKFYSKDMEVVKHIASMMPLLALSGFFDATQCVLLGAARGCGWQRLVVGINLGAYYMVGLPSGILFAFVFHLKEKGLWLGIICGLFTQVVFLLIITLVTNWDKEAKKAENRINNSINSIDMATRRNEEAGVLDGGP</sequence>
<feature type="transmembrane region" description="Helical" evidence="6">
    <location>
        <begin position="282"/>
        <end position="302"/>
    </location>
</feature>
<comment type="similarity">
    <text evidence="2 6">Belongs to the multi antimicrobial extrusion (MATE) (TC 2.A.66.1) family.</text>
</comment>
<dbReference type="RefSeq" id="XP_039130246.1">
    <property type="nucleotide sequence ID" value="XM_039274312.1"/>
</dbReference>
<keyword evidence="3 6" id="KW-0812">Transmembrane</keyword>
<dbReference type="GO" id="GO:0042910">
    <property type="term" value="F:xenobiotic transmembrane transporter activity"/>
    <property type="evidence" value="ECO:0007669"/>
    <property type="project" value="InterPro"/>
</dbReference>
<feature type="transmembrane region" description="Helical" evidence="6">
    <location>
        <begin position="400"/>
        <end position="420"/>
    </location>
</feature>
<dbReference type="CDD" id="cd13132">
    <property type="entry name" value="MATE_eukaryotic"/>
    <property type="match status" value="1"/>
</dbReference>
<feature type="transmembrane region" description="Helical" evidence="6">
    <location>
        <begin position="426"/>
        <end position="448"/>
    </location>
</feature>
<evidence type="ECO:0000313" key="7">
    <source>
        <dbReference type="Proteomes" id="UP001515500"/>
    </source>
</evidence>
<protein>
    <recommendedName>
        <fullName evidence="6">Protein DETOXIFICATION</fullName>
    </recommendedName>
    <alternativeName>
        <fullName evidence="6">Multidrug and toxic compound extrusion protein</fullName>
    </alternativeName>
</protein>
<dbReference type="Proteomes" id="UP001515500">
    <property type="component" value="Chromosome 8"/>
</dbReference>
<evidence type="ECO:0000256" key="1">
    <source>
        <dbReference type="ARBA" id="ARBA00004141"/>
    </source>
</evidence>
<dbReference type="InterPro" id="IPR045069">
    <property type="entry name" value="MATE_euk"/>
</dbReference>
<dbReference type="GO" id="GO:0015297">
    <property type="term" value="F:antiporter activity"/>
    <property type="evidence" value="ECO:0007669"/>
    <property type="project" value="InterPro"/>
</dbReference>
<evidence type="ECO:0000256" key="4">
    <source>
        <dbReference type="ARBA" id="ARBA00022989"/>
    </source>
</evidence>
<feature type="transmembrane region" description="Helical" evidence="6">
    <location>
        <begin position="137"/>
        <end position="158"/>
    </location>
</feature>
<keyword evidence="7" id="KW-1185">Reference proteome</keyword>
<dbReference type="GO" id="GO:1990961">
    <property type="term" value="P:xenobiotic detoxification by transmembrane export across the plasma membrane"/>
    <property type="evidence" value="ECO:0007669"/>
    <property type="project" value="InterPro"/>
</dbReference>
<evidence type="ECO:0000256" key="6">
    <source>
        <dbReference type="RuleBase" id="RU004914"/>
    </source>
</evidence>
<keyword evidence="4 6" id="KW-1133">Transmembrane helix</keyword>
<dbReference type="InterPro" id="IPR002528">
    <property type="entry name" value="MATE_fam"/>
</dbReference>
<feature type="transmembrane region" description="Helical" evidence="6">
    <location>
        <begin position="170"/>
        <end position="193"/>
    </location>
</feature>
<evidence type="ECO:0000313" key="8">
    <source>
        <dbReference type="RefSeq" id="XP_039130246.1"/>
    </source>
</evidence>
<feature type="transmembrane region" description="Helical" evidence="6">
    <location>
        <begin position="41"/>
        <end position="60"/>
    </location>
</feature>